<dbReference type="SUPFAM" id="SSF82784">
    <property type="entry name" value="OsmC-like"/>
    <property type="match status" value="1"/>
</dbReference>
<dbReference type="InterPro" id="IPR015946">
    <property type="entry name" value="KH_dom-like_a/b"/>
</dbReference>
<evidence type="ECO:0000256" key="2">
    <source>
        <dbReference type="SAM" id="SignalP"/>
    </source>
</evidence>
<dbReference type="InterPro" id="IPR052924">
    <property type="entry name" value="OsmC/Ohr_hydroprdx_reductase"/>
</dbReference>
<evidence type="ECO:0000256" key="1">
    <source>
        <dbReference type="SAM" id="MobiDB-lite"/>
    </source>
</evidence>
<dbReference type="InterPro" id="IPR036102">
    <property type="entry name" value="OsmC/Ohrsf"/>
</dbReference>
<feature type="chain" id="PRO_5044823282" description="OsmC-like protein" evidence="2">
    <location>
        <begin position="21"/>
        <end position="280"/>
    </location>
</feature>
<evidence type="ECO:0008006" key="5">
    <source>
        <dbReference type="Google" id="ProtNLM"/>
    </source>
</evidence>
<reference evidence="3 4" key="1">
    <citation type="submission" date="2024-10" db="EMBL/GenBank/DDBJ databases">
        <title>Updated reference genomes for cyclostephanoid diatoms.</title>
        <authorList>
            <person name="Roberts W.R."/>
            <person name="Alverson A.J."/>
        </authorList>
    </citation>
    <scope>NUCLEOTIDE SEQUENCE [LARGE SCALE GENOMIC DNA]</scope>
    <source>
        <strain evidence="3 4">AJA228-03</strain>
    </source>
</reference>
<keyword evidence="2" id="KW-0732">Signal</keyword>
<gene>
    <name evidence="3" type="ORF">ACHAXA_006638</name>
</gene>
<accession>A0ABD3RA72</accession>
<dbReference type="PANTHER" id="PTHR35368">
    <property type="entry name" value="HYDROPEROXIDE REDUCTASE"/>
    <property type="match status" value="1"/>
</dbReference>
<protein>
    <recommendedName>
        <fullName evidence="5">OsmC-like protein</fullName>
    </recommendedName>
</protein>
<evidence type="ECO:0000313" key="3">
    <source>
        <dbReference type="EMBL" id="KAL3808651.1"/>
    </source>
</evidence>
<dbReference type="Gene3D" id="3.30.300.20">
    <property type="match status" value="1"/>
</dbReference>
<comment type="caution">
    <text evidence="3">The sequence shown here is derived from an EMBL/GenBank/DDBJ whole genome shotgun (WGS) entry which is preliminary data.</text>
</comment>
<feature type="compositionally biased region" description="Low complexity" evidence="1">
    <location>
        <begin position="185"/>
        <end position="198"/>
    </location>
</feature>
<sequence>MNLPSFLHLLVMSLLRSVAALSRAHRRHINPDNASSNGACRGGGLLTFRERVAGRPIPNRHSYSSHPHAHDDSRRDDADADVRRDDDDAVHYLKRYSVSGTGRKSSTSMTTNTGHVIATDVPIKMGGEDSAPQPVEYLLASLIGCTQATAMFVSRCMRPRLYIDGMNFDVHAYRDERGSLSMVPSTSSTSSTSSSSSSIMTMGNELPSIPSRLLRVYGTVTVYFKGGRGGSDSIVTKEQLSMLRMQTEARCPIANMMHSSGCVMDVEWVAKTVGEERTSS</sequence>
<feature type="region of interest" description="Disordered" evidence="1">
    <location>
        <begin position="180"/>
        <end position="201"/>
    </location>
</feature>
<feature type="compositionally biased region" description="Basic and acidic residues" evidence="1">
    <location>
        <begin position="68"/>
        <end position="84"/>
    </location>
</feature>
<dbReference type="Proteomes" id="UP001530377">
    <property type="component" value="Unassembled WGS sequence"/>
</dbReference>
<organism evidence="3 4">
    <name type="scientific">Cyclostephanos tholiformis</name>
    <dbReference type="NCBI Taxonomy" id="382380"/>
    <lineage>
        <taxon>Eukaryota</taxon>
        <taxon>Sar</taxon>
        <taxon>Stramenopiles</taxon>
        <taxon>Ochrophyta</taxon>
        <taxon>Bacillariophyta</taxon>
        <taxon>Coscinodiscophyceae</taxon>
        <taxon>Thalassiosirophycidae</taxon>
        <taxon>Stephanodiscales</taxon>
        <taxon>Stephanodiscaceae</taxon>
        <taxon>Cyclostephanos</taxon>
    </lineage>
</organism>
<dbReference type="EMBL" id="JALLPB020000482">
    <property type="protein sequence ID" value="KAL3808651.1"/>
    <property type="molecule type" value="Genomic_DNA"/>
</dbReference>
<keyword evidence="4" id="KW-1185">Reference proteome</keyword>
<dbReference type="PANTHER" id="PTHR35368:SF1">
    <property type="entry name" value="HYDROPEROXIDE REDUCTASE"/>
    <property type="match status" value="1"/>
</dbReference>
<feature type="signal peptide" evidence="2">
    <location>
        <begin position="1"/>
        <end position="20"/>
    </location>
</feature>
<dbReference type="AlphaFoldDB" id="A0ABD3RA72"/>
<feature type="region of interest" description="Disordered" evidence="1">
    <location>
        <begin position="56"/>
        <end position="84"/>
    </location>
</feature>
<name>A0ABD3RA72_9STRA</name>
<proteinExistence type="predicted"/>
<evidence type="ECO:0000313" key="4">
    <source>
        <dbReference type="Proteomes" id="UP001530377"/>
    </source>
</evidence>